<dbReference type="EMBL" id="WIGM01000808">
    <property type="protein sequence ID" value="KAF6811755.1"/>
    <property type="molecule type" value="Genomic_DNA"/>
</dbReference>
<evidence type="ECO:0000313" key="2">
    <source>
        <dbReference type="EMBL" id="KAF6811755.1"/>
    </source>
</evidence>
<gene>
    <name evidence="2" type="ORF">CMUS01_13194</name>
</gene>
<evidence type="ECO:0000313" key="3">
    <source>
        <dbReference type="Proteomes" id="UP000639643"/>
    </source>
</evidence>
<keyword evidence="3" id="KW-1185">Reference proteome</keyword>
<feature type="compositionally biased region" description="Basic and acidic residues" evidence="1">
    <location>
        <begin position="1"/>
        <end position="11"/>
    </location>
</feature>
<evidence type="ECO:0000256" key="1">
    <source>
        <dbReference type="SAM" id="MobiDB-lite"/>
    </source>
</evidence>
<proteinExistence type="predicted"/>
<feature type="compositionally biased region" description="Low complexity" evidence="1">
    <location>
        <begin position="35"/>
        <end position="54"/>
    </location>
</feature>
<dbReference type="Proteomes" id="UP000639643">
    <property type="component" value="Unassembled WGS sequence"/>
</dbReference>
<name>A0A8H6JFU1_9PEZI</name>
<sequence>MGIEAHMDPKKCQAVVTHEPQKTKDADACSTRTGSSQTTSKDSSDSTSTDQTSTYVSFPTFVPNEPETDEKDRPKRKKKPRRESGACSRVFFAHEDGKSQVAFF</sequence>
<protein>
    <submittedName>
        <fullName evidence="2">Uncharacterized protein</fullName>
    </submittedName>
</protein>
<comment type="caution">
    <text evidence="2">The sequence shown here is derived from an EMBL/GenBank/DDBJ whole genome shotgun (WGS) entry which is preliminary data.</text>
</comment>
<accession>A0A8H6JFU1</accession>
<reference evidence="2" key="1">
    <citation type="journal article" date="2020" name="Phytopathology">
        <title>Genome Sequence Resources of Colletotrichum truncatum, C. plurivorum, C. musicola, and C. sojae: Four Species Pathogenic to Soybean (Glycine max).</title>
        <authorList>
            <person name="Rogerio F."/>
            <person name="Boufleur T.R."/>
            <person name="Ciampi-Guillardi M."/>
            <person name="Sukno S.A."/>
            <person name="Thon M.R."/>
            <person name="Massola Junior N.S."/>
            <person name="Baroncelli R."/>
        </authorList>
    </citation>
    <scope>NUCLEOTIDE SEQUENCE</scope>
    <source>
        <strain evidence="2">LFN0074</strain>
    </source>
</reference>
<organism evidence="2 3">
    <name type="scientific">Colletotrichum musicola</name>
    <dbReference type="NCBI Taxonomy" id="2175873"/>
    <lineage>
        <taxon>Eukaryota</taxon>
        <taxon>Fungi</taxon>
        <taxon>Dikarya</taxon>
        <taxon>Ascomycota</taxon>
        <taxon>Pezizomycotina</taxon>
        <taxon>Sordariomycetes</taxon>
        <taxon>Hypocreomycetidae</taxon>
        <taxon>Glomerellales</taxon>
        <taxon>Glomerellaceae</taxon>
        <taxon>Colletotrichum</taxon>
        <taxon>Colletotrichum orchidearum species complex</taxon>
    </lineage>
</organism>
<feature type="region of interest" description="Disordered" evidence="1">
    <location>
        <begin position="1"/>
        <end position="87"/>
    </location>
</feature>
<dbReference type="AlphaFoldDB" id="A0A8H6JFU1"/>